<dbReference type="Proteomes" id="UP000198825">
    <property type="component" value="Chromosome I"/>
</dbReference>
<evidence type="ECO:0000256" key="2">
    <source>
        <dbReference type="SAM" id="SignalP"/>
    </source>
</evidence>
<organism evidence="3 4">
    <name type="scientific">Microlunatus sagamiharensis</name>
    <dbReference type="NCBI Taxonomy" id="546874"/>
    <lineage>
        <taxon>Bacteria</taxon>
        <taxon>Bacillati</taxon>
        <taxon>Actinomycetota</taxon>
        <taxon>Actinomycetes</taxon>
        <taxon>Propionibacteriales</taxon>
        <taxon>Propionibacteriaceae</taxon>
        <taxon>Microlunatus</taxon>
    </lineage>
</organism>
<sequence length="496" mass="49471">MSATGVGRRRVVLLLASGLALGVTSALVAPASPASAGPGCGADGALGTAGVVRAAGMPSVGPGTVELRPGGGIPALRLTGTSGTGFGSALSTAYVDADACLDLVVGAPLADGRGSVQVFLGGPDGFTAPPAVTLTGRSVGERFGTQVAVRERAAGGVDVWVGAPRRTVDGRTRAGAVDHLVVAADRTSRRVETITAAGAAGGVVQASAEFGSVLTASVEGLVVGVPRQDVGGRTDAGAAYWFPLPTGAERVGRGTAWTQASPGVAGSPEKGDHFGSAVSVSWGGRPRWVLVGVPDEDIGTRKDAGLVQSFTLDARRGALAPGSSVDETQARAGVRATAGHRFGAAVAVADGSCLSGGWAVGAPGTDVGSRKDAGAFSLVAPTGSSCTSTRFTQGSLSQHDESGDRFGATLSSLGRTRPDEQTPVSQLLLVGAPGEDSSGGVRDVGSVTSFWRLEQPDDPGPAVLLPSFQYFSASDGDRARTAYGTVLPDAHPRAVR</sequence>
<accession>A0A1H2MCX7</accession>
<keyword evidence="2" id="KW-0732">Signal</keyword>
<dbReference type="PROSITE" id="PS51318">
    <property type="entry name" value="TAT"/>
    <property type="match status" value="1"/>
</dbReference>
<dbReference type="PANTHER" id="PTHR36220:SF1">
    <property type="entry name" value="GAMMA TUBULIN COMPLEX COMPONENT C-TERMINAL DOMAIN-CONTAINING PROTEIN"/>
    <property type="match status" value="1"/>
</dbReference>
<feature type="compositionally biased region" description="Polar residues" evidence="1">
    <location>
        <begin position="383"/>
        <end position="397"/>
    </location>
</feature>
<dbReference type="InterPro" id="IPR006311">
    <property type="entry name" value="TAT_signal"/>
</dbReference>
<dbReference type="EMBL" id="LT629799">
    <property type="protein sequence ID" value="SDU91073.1"/>
    <property type="molecule type" value="Genomic_DNA"/>
</dbReference>
<dbReference type="STRING" id="546874.SAMN04488544_1836"/>
<protein>
    <recommendedName>
        <fullName evidence="5">FG-GAP repeat-containing protein</fullName>
    </recommendedName>
</protein>
<dbReference type="SMART" id="SM00191">
    <property type="entry name" value="Int_alpha"/>
    <property type="match status" value="3"/>
</dbReference>
<evidence type="ECO:0000313" key="3">
    <source>
        <dbReference type="EMBL" id="SDU91073.1"/>
    </source>
</evidence>
<dbReference type="PANTHER" id="PTHR36220">
    <property type="entry name" value="UNNAMED PRODUCT"/>
    <property type="match status" value="1"/>
</dbReference>
<dbReference type="Gene3D" id="2.130.10.130">
    <property type="entry name" value="Integrin alpha, N-terminal"/>
    <property type="match status" value="2"/>
</dbReference>
<reference evidence="4" key="1">
    <citation type="submission" date="2016-10" db="EMBL/GenBank/DDBJ databases">
        <authorList>
            <person name="Varghese N."/>
            <person name="Submissions S."/>
        </authorList>
    </citation>
    <scope>NUCLEOTIDE SEQUENCE [LARGE SCALE GENOMIC DNA]</scope>
    <source>
        <strain evidence="4">DSM 21743</strain>
    </source>
</reference>
<feature type="region of interest" description="Disordered" evidence="1">
    <location>
        <begin position="383"/>
        <end position="421"/>
    </location>
</feature>
<dbReference type="OrthoDB" id="344301at2"/>
<dbReference type="SUPFAM" id="SSF69318">
    <property type="entry name" value="Integrin alpha N-terminal domain"/>
    <property type="match status" value="1"/>
</dbReference>
<evidence type="ECO:0008006" key="5">
    <source>
        <dbReference type="Google" id="ProtNLM"/>
    </source>
</evidence>
<dbReference type="InterPro" id="IPR013519">
    <property type="entry name" value="Int_alpha_beta-p"/>
</dbReference>
<evidence type="ECO:0000313" key="4">
    <source>
        <dbReference type="Proteomes" id="UP000198825"/>
    </source>
</evidence>
<gene>
    <name evidence="3" type="ORF">SAMN04488544_1836</name>
</gene>
<dbReference type="InterPro" id="IPR028994">
    <property type="entry name" value="Integrin_alpha_N"/>
</dbReference>
<dbReference type="RefSeq" id="WP_157719900.1">
    <property type="nucleotide sequence ID" value="NZ_LT629799.1"/>
</dbReference>
<name>A0A1H2MCX7_9ACTN</name>
<evidence type="ECO:0000256" key="1">
    <source>
        <dbReference type="SAM" id="MobiDB-lite"/>
    </source>
</evidence>
<feature type="chain" id="PRO_5009280225" description="FG-GAP repeat-containing protein" evidence="2">
    <location>
        <begin position="37"/>
        <end position="496"/>
    </location>
</feature>
<proteinExistence type="predicted"/>
<feature type="signal peptide" evidence="2">
    <location>
        <begin position="1"/>
        <end position="36"/>
    </location>
</feature>
<dbReference type="AlphaFoldDB" id="A0A1H2MCX7"/>
<keyword evidence="4" id="KW-1185">Reference proteome</keyword>